<evidence type="ECO:0000256" key="4">
    <source>
        <dbReference type="ARBA" id="ARBA00022461"/>
    </source>
</evidence>
<keyword evidence="5 13" id="KW-0812">Transmembrane</keyword>
<evidence type="ECO:0000256" key="11">
    <source>
        <dbReference type="ARBA" id="ARBA00023201"/>
    </source>
</evidence>
<dbReference type="InterPro" id="IPR020903">
    <property type="entry name" value="ENaC_CS"/>
</dbReference>
<evidence type="ECO:0000256" key="7">
    <source>
        <dbReference type="ARBA" id="ARBA00023053"/>
    </source>
</evidence>
<comment type="similarity">
    <text evidence="2 13">Belongs to the amiloride-sensitive sodium channel (TC 1.A.6) family.</text>
</comment>
<dbReference type="STRING" id="174720.A0A0N5BE77"/>
<organism evidence="15 16">
    <name type="scientific">Strongyloides papillosus</name>
    <name type="common">Intestinal threadworm</name>
    <dbReference type="NCBI Taxonomy" id="174720"/>
    <lineage>
        <taxon>Eukaryota</taxon>
        <taxon>Metazoa</taxon>
        <taxon>Ecdysozoa</taxon>
        <taxon>Nematoda</taxon>
        <taxon>Chromadorea</taxon>
        <taxon>Rhabditida</taxon>
        <taxon>Tylenchina</taxon>
        <taxon>Panagrolaimomorpha</taxon>
        <taxon>Strongyloidoidea</taxon>
        <taxon>Strongyloididae</taxon>
        <taxon>Strongyloides</taxon>
    </lineage>
</organism>
<keyword evidence="11 13" id="KW-0739">Sodium transport</keyword>
<dbReference type="PANTHER" id="PTHR11690:SF248">
    <property type="entry name" value="PICKPOCKET 17, ISOFORM A"/>
    <property type="match status" value="1"/>
</dbReference>
<proteinExistence type="inferred from homology"/>
<dbReference type="WBParaSite" id="SPAL_0000430100.1">
    <property type="protein sequence ID" value="SPAL_0000430100.1"/>
    <property type="gene ID" value="SPAL_0000430100"/>
</dbReference>
<accession>A0A0N5BE77</accession>
<keyword evidence="7" id="KW-0915">Sodium</keyword>
<evidence type="ECO:0000256" key="13">
    <source>
        <dbReference type="RuleBase" id="RU000679"/>
    </source>
</evidence>
<keyword evidence="9 14" id="KW-0472">Membrane</keyword>
<protein>
    <submittedName>
        <fullName evidence="16">Acid-sensing ion channel 1</fullName>
    </submittedName>
</protein>
<dbReference type="AlphaFoldDB" id="A0A0N5BE77"/>
<evidence type="ECO:0000256" key="6">
    <source>
        <dbReference type="ARBA" id="ARBA00022989"/>
    </source>
</evidence>
<dbReference type="PROSITE" id="PS01206">
    <property type="entry name" value="ASC"/>
    <property type="match status" value="1"/>
</dbReference>
<feature type="transmembrane region" description="Helical" evidence="14">
    <location>
        <begin position="56"/>
        <end position="74"/>
    </location>
</feature>
<evidence type="ECO:0000313" key="15">
    <source>
        <dbReference type="Proteomes" id="UP000046392"/>
    </source>
</evidence>
<dbReference type="PANTHER" id="PTHR11690">
    <property type="entry name" value="AMILORIDE-SENSITIVE SODIUM CHANNEL-RELATED"/>
    <property type="match status" value="1"/>
</dbReference>
<evidence type="ECO:0000256" key="10">
    <source>
        <dbReference type="ARBA" id="ARBA00023180"/>
    </source>
</evidence>
<keyword evidence="3 13" id="KW-0813">Transport</keyword>
<keyword evidence="8 13" id="KW-0406">Ion transport</keyword>
<name>A0A0N5BE77_STREA</name>
<keyword evidence="6 14" id="KW-1133">Transmembrane helix</keyword>
<comment type="subcellular location">
    <subcellularLocation>
        <location evidence="1">Membrane</location>
        <topology evidence="1">Multi-pass membrane protein</topology>
    </subcellularLocation>
</comment>
<sequence>MKIFSKFSKKNEDKKDDDNLSIKSPSIPKRIFLMCRDFSQWSTLSGFNHIFGSKNILIILFWILVTGTCVYFSYIQTKELLDEYFKYPYNTDILLKYEEVTFPAVTICSKSPYDDNKKNNYLTKIVDAFKRKNDNNWSLYGLNNGINLSHKETIKFWLTIYGDELLNDNNINYQWKDSIISCHYNQDRCDDNNFKLVKIPSYGTCFTLNHLGTWKVARSGSEYGLKLILKIDKDDVLPFDTSYGVVAFVHSYDEYPFVEMNPILLSLGFDVSLGLSFSSSERLPKPHGTCIPNDSNELEDTDNFYGGMYQNEKCIRSCIQRKIIENCKCYYEGYAINDEYSNIKSCSTYIEEDQSRRPATLACIRTHIYPEFNGDDMTFKVNVTSDCVCYDTCDKIFYDYSYSLARYPAANFNPNECRNSVLENKRENNIKLPYSYTQNECFKYYMKNTLRLEVYFEKLSYIVSSEFAEYPTLNLLYDIVGILGFWIGISLISFFEIFVFIGVLTFAFCFLCKEPIKPIKTREIRKNIGDGWKDDIDKGRKFPKRKDLYDKAAEADKMPPIHESN</sequence>
<dbReference type="InterPro" id="IPR001873">
    <property type="entry name" value="ENaC"/>
</dbReference>
<evidence type="ECO:0000256" key="2">
    <source>
        <dbReference type="ARBA" id="ARBA00007193"/>
    </source>
</evidence>
<feature type="transmembrane region" description="Helical" evidence="14">
    <location>
        <begin position="483"/>
        <end position="512"/>
    </location>
</feature>
<dbReference type="Gene3D" id="1.10.287.770">
    <property type="entry name" value="YojJ-like"/>
    <property type="match status" value="1"/>
</dbReference>
<keyword evidence="4 13" id="KW-0894">Sodium channel</keyword>
<dbReference type="GO" id="GO:0005886">
    <property type="term" value="C:plasma membrane"/>
    <property type="evidence" value="ECO:0007669"/>
    <property type="project" value="TreeGrafter"/>
</dbReference>
<dbReference type="Pfam" id="PF00858">
    <property type="entry name" value="ASC"/>
    <property type="match status" value="1"/>
</dbReference>
<evidence type="ECO:0000256" key="5">
    <source>
        <dbReference type="ARBA" id="ARBA00022692"/>
    </source>
</evidence>
<evidence type="ECO:0000256" key="14">
    <source>
        <dbReference type="SAM" id="Phobius"/>
    </source>
</evidence>
<evidence type="ECO:0000256" key="3">
    <source>
        <dbReference type="ARBA" id="ARBA00022448"/>
    </source>
</evidence>
<evidence type="ECO:0000256" key="8">
    <source>
        <dbReference type="ARBA" id="ARBA00023065"/>
    </source>
</evidence>
<evidence type="ECO:0000256" key="12">
    <source>
        <dbReference type="ARBA" id="ARBA00023303"/>
    </source>
</evidence>
<dbReference type="PRINTS" id="PR01078">
    <property type="entry name" value="AMINACHANNEL"/>
</dbReference>
<evidence type="ECO:0000256" key="9">
    <source>
        <dbReference type="ARBA" id="ARBA00023136"/>
    </source>
</evidence>
<keyword evidence="10" id="KW-0325">Glycoprotein</keyword>
<dbReference type="GO" id="GO:0015280">
    <property type="term" value="F:ligand-gated sodium channel activity"/>
    <property type="evidence" value="ECO:0007669"/>
    <property type="project" value="TreeGrafter"/>
</dbReference>
<keyword evidence="15" id="KW-1185">Reference proteome</keyword>
<dbReference type="Proteomes" id="UP000046392">
    <property type="component" value="Unplaced"/>
</dbReference>
<dbReference type="Gene3D" id="2.60.470.10">
    <property type="entry name" value="Acid-sensing ion channels like domains"/>
    <property type="match status" value="1"/>
</dbReference>
<reference evidence="16" key="1">
    <citation type="submission" date="2017-02" db="UniProtKB">
        <authorList>
            <consortium name="WormBaseParasite"/>
        </authorList>
    </citation>
    <scope>IDENTIFICATION</scope>
</reference>
<evidence type="ECO:0000313" key="16">
    <source>
        <dbReference type="WBParaSite" id="SPAL_0000430100.1"/>
    </source>
</evidence>
<evidence type="ECO:0000256" key="1">
    <source>
        <dbReference type="ARBA" id="ARBA00004141"/>
    </source>
</evidence>
<keyword evidence="12 13" id="KW-0407">Ion channel</keyword>